<dbReference type="PANTHER" id="PTHR36451">
    <property type="entry name" value="PAPS-DEPENDENT SULFOTRANSFERASE STF3"/>
    <property type="match status" value="1"/>
</dbReference>
<dbReference type="InterPro" id="IPR052736">
    <property type="entry name" value="Stf3_sulfotransferase"/>
</dbReference>
<gene>
    <name evidence="2" type="ORF">IXB28_10600</name>
</gene>
<evidence type="ECO:0000313" key="3">
    <source>
        <dbReference type="Proteomes" id="UP001196661"/>
    </source>
</evidence>
<feature type="transmembrane region" description="Helical" evidence="1">
    <location>
        <begin position="65"/>
        <end position="86"/>
    </location>
</feature>
<dbReference type="SUPFAM" id="SSF52540">
    <property type="entry name" value="P-loop containing nucleoside triphosphate hydrolases"/>
    <property type="match status" value="1"/>
</dbReference>
<dbReference type="InterPro" id="IPR027417">
    <property type="entry name" value="P-loop_NTPase"/>
</dbReference>
<keyword evidence="1" id="KW-0472">Membrane</keyword>
<evidence type="ECO:0000256" key="1">
    <source>
        <dbReference type="SAM" id="Phobius"/>
    </source>
</evidence>
<dbReference type="PANTHER" id="PTHR36451:SF1">
    <property type="entry name" value="OMEGA-HYDROXY-BETA-DIHYDROMENAQUINONE-9 SULFOTRANSFERASE STF3"/>
    <property type="match status" value="1"/>
</dbReference>
<keyword evidence="3" id="KW-1185">Reference proteome</keyword>
<proteinExistence type="predicted"/>
<organism evidence="2 3">
    <name type="scientific">Leptothoe kymatousa TAU-MAC 1615</name>
    <dbReference type="NCBI Taxonomy" id="2364775"/>
    <lineage>
        <taxon>Bacteria</taxon>
        <taxon>Bacillati</taxon>
        <taxon>Cyanobacteriota</taxon>
        <taxon>Cyanophyceae</taxon>
        <taxon>Nodosilineales</taxon>
        <taxon>Cymatolegaceae</taxon>
        <taxon>Leptothoe</taxon>
        <taxon>Leptothoe kymatousa</taxon>
    </lineage>
</organism>
<dbReference type="Proteomes" id="UP001196661">
    <property type="component" value="Unassembled WGS sequence"/>
</dbReference>
<feature type="transmembrane region" description="Helical" evidence="1">
    <location>
        <begin position="98"/>
        <end position="121"/>
    </location>
</feature>
<dbReference type="EMBL" id="JADOER010000009">
    <property type="protein sequence ID" value="MBT9312656.1"/>
    <property type="molecule type" value="Genomic_DNA"/>
</dbReference>
<protein>
    <submittedName>
        <fullName evidence="2">Sulfotransferase</fullName>
    </submittedName>
</protein>
<dbReference type="Pfam" id="PF13469">
    <property type="entry name" value="Sulfotransfer_3"/>
    <property type="match status" value="1"/>
</dbReference>
<keyword evidence="1" id="KW-0812">Transmembrane</keyword>
<sequence length="485" mass="55591">MVEWTLSILLIVIFAFLLKSFQLDKTGGMVIETALNSLEVLSSPQLSDRQKEVGLQKNSLKLFGLFFKLVFGAIVALALPLGCLWIADKSRLIALDTVLALTVSPHFLVVSTLMFGGWWFFNQRRQPPETDSSYSPLDQALHRMSFKTYATQVSVARLEDKLFAKTLAPLRPKPVFITALPRAGTTLLLECLADNREFAAHCYRDMPFVLIPCLWNRYSRMFQQRVEAQERAHGDGMHISPDSPEALEEVIWTAFWGKHYQADRIIPWDIEQNKQFNDFFRSHMRKIIFLRRHKLANTARYISKNNANIARIHTLRHLFPDAIILIPFRNPIHHAASMLQQHRNFLNIHKTDAFASEYMKAIGHYDFGENLCPIDFDGWLDQRISTDTESITFWLEYWVASYGHLLRENSKVAHFFNYDALCQDPEHGLLALGKIVDSNAPDTLAQKVSVIGSPRPKKLDTSLIPEALLQKANTIYQSLQDVAYN</sequence>
<evidence type="ECO:0000313" key="2">
    <source>
        <dbReference type="EMBL" id="MBT9312656.1"/>
    </source>
</evidence>
<keyword evidence="1" id="KW-1133">Transmembrane helix</keyword>
<accession>A0ABS5Y4C1</accession>
<name>A0ABS5Y4C1_9CYAN</name>
<dbReference type="RefSeq" id="WP_215618548.1">
    <property type="nucleotide sequence ID" value="NZ_JADOER010000009.1"/>
</dbReference>
<comment type="caution">
    <text evidence="2">The sequence shown here is derived from an EMBL/GenBank/DDBJ whole genome shotgun (WGS) entry which is preliminary data.</text>
</comment>
<dbReference type="Gene3D" id="3.40.50.300">
    <property type="entry name" value="P-loop containing nucleotide triphosphate hydrolases"/>
    <property type="match status" value="1"/>
</dbReference>
<reference evidence="2 3" key="1">
    <citation type="journal article" date="2021" name="Mar. Drugs">
        <title>Genome Reduction and Secondary Metabolism of the Marine Sponge-Associated Cyanobacterium Leptothoe.</title>
        <authorList>
            <person name="Konstantinou D."/>
            <person name="Popin R.V."/>
            <person name="Fewer D.P."/>
            <person name="Sivonen K."/>
            <person name="Gkelis S."/>
        </authorList>
    </citation>
    <scope>NUCLEOTIDE SEQUENCE [LARGE SCALE GENOMIC DNA]</scope>
    <source>
        <strain evidence="2 3">TAU-MAC 1615</strain>
    </source>
</reference>